<comment type="caution">
    <text evidence="1">The sequence shown here is derived from an EMBL/GenBank/DDBJ whole genome shotgun (WGS) entry which is preliminary data.</text>
</comment>
<accession>A0A6A4LF94</accession>
<dbReference type="PANTHER" id="PTHR35750">
    <property type="entry name" value="PHOSPHOLIPID HYDROPEROXIDE GLUTATHIONE PEROXIDASE"/>
    <property type="match status" value="1"/>
</dbReference>
<dbReference type="Proteomes" id="UP000428333">
    <property type="component" value="Linkage Group LG05"/>
</dbReference>
<dbReference type="EMBL" id="QEFC01001175">
    <property type="protein sequence ID" value="KAE9459326.1"/>
    <property type="molecule type" value="Genomic_DNA"/>
</dbReference>
<keyword evidence="2" id="KW-1185">Reference proteome</keyword>
<protein>
    <submittedName>
        <fullName evidence="1">Uncharacterized protein</fullName>
    </submittedName>
</protein>
<sequence length="182" mass="20003">MRFFKKIAGFLGFAKDEEHDARDVAEADAVDDADLDAVETHNLPRKGFSVAVKVPFERPQLGPVLVPCAVDDGGVQACIIYTTGTLDVASLFNESGVRVVASKGLKWYARRLKIDEDGDVADEFLDEISPTVSSSGMEDHPQPFPRLQVKYNAKAAKVRRQALAPNGKVLQSVEYQGRLLWV</sequence>
<evidence type="ECO:0000313" key="1">
    <source>
        <dbReference type="EMBL" id="KAE9459326.1"/>
    </source>
</evidence>
<dbReference type="OrthoDB" id="550279at2759"/>
<dbReference type="AlphaFoldDB" id="A0A6A4LF94"/>
<gene>
    <name evidence="1" type="ORF">C3L33_08779</name>
</gene>
<proteinExistence type="predicted"/>
<evidence type="ECO:0000313" key="2">
    <source>
        <dbReference type="Proteomes" id="UP000428333"/>
    </source>
</evidence>
<feature type="non-terminal residue" evidence="1">
    <location>
        <position position="1"/>
    </location>
</feature>
<reference evidence="1 2" key="1">
    <citation type="journal article" date="2019" name="Genome Biol. Evol.">
        <title>The Rhododendron genome and chromosomal organization provide insight into shared whole-genome duplications across the heath family (Ericaceae).</title>
        <authorList>
            <person name="Soza V.L."/>
            <person name="Lindsley D."/>
            <person name="Waalkes A."/>
            <person name="Ramage E."/>
            <person name="Patwardhan R.P."/>
            <person name="Burton J.N."/>
            <person name="Adey A."/>
            <person name="Kumar A."/>
            <person name="Qiu R."/>
            <person name="Shendure J."/>
            <person name="Hall B."/>
        </authorList>
    </citation>
    <scope>NUCLEOTIDE SEQUENCE [LARGE SCALE GENOMIC DNA]</scope>
    <source>
        <strain evidence="1">RSF 1966-606</strain>
    </source>
</reference>
<dbReference type="PANTHER" id="PTHR35750:SF1">
    <property type="entry name" value="PHOSPHOLIPID HYDROPEROXIDE GLUTATHIONE PEROXIDASE"/>
    <property type="match status" value="1"/>
</dbReference>
<organism evidence="1 2">
    <name type="scientific">Rhododendron williamsianum</name>
    <dbReference type="NCBI Taxonomy" id="262921"/>
    <lineage>
        <taxon>Eukaryota</taxon>
        <taxon>Viridiplantae</taxon>
        <taxon>Streptophyta</taxon>
        <taxon>Embryophyta</taxon>
        <taxon>Tracheophyta</taxon>
        <taxon>Spermatophyta</taxon>
        <taxon>Magnoliopsida</taxon>
        <taxon>eudicotyledons</taxon>
        <taxon>Gunneridae</taxon>
        <taxon>Pentapetalae</taxon>
        <taxon>asterids</taxon>
        <taxon>Ericales</taxon>
        <taxon>Ericaceae</taxon>
        <taxon>Ericoideae</taxon>
        <taxon>Rhodoreae</taxon>
        <taxon>Rhododendron</taxon>
    </lineage>
</organism>
<name>A0A6A4LF94_9ERIC</name>